<evidence type="ECO:0000313" key="4">
    <source>
        <dbReference type="EMBL" id="UOE96727.1"/>
    </source>
</evidence>
<evidence type="ECO:0000313" key="5">
    <source>
        <dbReference type="Proteomes" id="UP000093740"/>
    </source>
</evidence>
<sequence>MDNFPVFVGIDVSKDKFNVCAISNPSSIIFESSFDMSQQGFSSFANKLSAFPKQSIIIAMESTGCYHLNLLAFLSSNDFACAVFNPLTVKNFASLRKTKTDKIDARIIATALFYLQHQIPSSAFVNSELRDIVRARENIIHRIAKVKDNIEKLLNVLFPELERVTNIYSDTILNLLSHFPSAKAIQKARNLDVFFSKDRGRSTKLNAQKLKELANNSIAQYWPMKEKILVQNIKELQFLQQQLEEYDKMMKEYCECSAINLDIEILTSIPGIGENSAMHFLAEVGDISRFSTYKKLIAYCGLDPSIAQSGKSKVEGHISKRGNAHLRRILWLMAVSVVIHNEYFRTYYERKRQQGIPYKKAIMSVVHKLLRTLYAMLRKKEKFNIDYAISHSKQKFNFAYDIVTFLAKNFLTVRGF</sequence>
<organism evidence="4 5">
    <name type="scientific">Fervidobacterium islandicum</name>
    <dbReference type="NCBI Taxonomy" id="2423"/>
    <lineage>
        <taxon>Bacteria</taxon>
        <taxon>Thermotogati</taxon>
        <taxon>Thermotogota</taxon>
        <taxon>Thermotogae</taxon>
        <taxon>Thermotogales</taxon>
        <taxon>Fervidobacteriaceae</taxon>
        <taxon>Fervidobacterium</taxon>
    </lineage>
</organism>
<dbReference type="GO" id="GO:0004803">
    <property type="term" value="F:transposase activity"/>
    <property type="evidence" value="ECO:0007669"/>
    <property type="project" value="InterPro"/>
</dbReference>
<dbReference type="GO" id="GO:0003677">
    <property type="term" value="F:DNA binding"/>
    <property type="evidence" value="ECO:0007669"/>
    <property type="project" value="InterPro"/>
</dbReference>
<feature type="domain" description="Transposase IS110-like N-terminal" evidence="2">
    <location>
        <begin position="8"/>
        <end position="159"/>
    </location>
</feature>
<gene>
    <name evidence="4" type="ORF">NA23_06525</name>
</gene>
<evidence type="ECO:0000256" key="1">
    <source>
        <dbReference type="SAM" id="Coils"/>
    </source>
</evidence>
<dbReference type="InterPro" id="IPR047650">
    <property type="entry name" value="Transpos_IS110"/>
</dbReference>
<dbReference type="AlphaFoldDB" id="A0AAJ5I299"/>
<dbReference type="PANTHER" id="PTHR33055:SF15">
    <property type="entry name" value="TRANSPOSASE-RELATED"/>
    <property type="match status" value="1"/>
</dbReference>
<dbReference type="Proteomes" id="UP000093740">
    <property type="component" value="Chromosome"/>
</dbReference>
<dbReference type="PANTHER" id="PTHR33055">
    <property type="entry name" value="TRANSPOSASE FOR INSERTION SEQUENCE ELEMENT IS1111A"/>
    <property type="match status" value="1"/>
</dbReference>
<evidence type="ECO:0000259" key="2">
    <source>
        <dbReference type="Pfam" id="PF01548"/>
    </source>
</evidence>
<feature type="coiled-coil region" evidence="1">
    <location>
        <begin position="229"/>
        <end position="256"/>
    </location>
</feature>
<feature type="domain" description="Transposase IS116/IS110/IS902 C-terminal" evidence="3">
    <location>
        <begin position="264"/>
        <end position="349"/>
    </location>
</feature>
<dbReference type="GO" id="GO:0006313">
    <property type="term" value="P:DNA transposition"/>
    <property type="evidence" value="ECO:0007669"/>
    <property type="project" value="InterPro"/>
</dbReference>
<keyword evidence="5" id="KW-1185">Reference proteome</keyword>
<accession>A0AAJ5I299</accession>
<dbReference type="RefSeq" id="WP_249476991.1">
    <property type="nucleotide sequence ID" value="NZ_CP014334.2"/>
</dbReference>
<name>A0AAJ5I299_FERIS</name>
<dbReference type="Pfam" id="PF02371">
    <property type="entry name" value="Transposase_20"/>
    <property type="match status" value="1"/>
</dbReference>
<keyword evidence="1" id="KW-0175">Coiled coil</keyword>
<dbReference type="InterPro" id="IPR003346">
    <property type="entry name" value="Transposase_20"/>
</dbReference>
<dbReference type="NCBIfam" id="NF033542">
    <property type="entry name" value="transpos_IS110"/>
    <property type="match status" value="1"/>
</dbReference>
<protein>
    <submittedName>
        <fullName evidence="4">IS110 family transposase</fullName>
    </submittedName>
</protein>
<dbReference type="InterPro" id="IPR002525">
    <property type="entry name" value="Transp_IS110-like_N"/>
</dbReference>
<dbReference type="KEGG" id="fia:NA23_06525"/>
<dbReference type="Pfam" id="PF01548">
    <property type="entry name" value="DEDD_Tnp_IS110"/>
    <property type="match status" value="1"/>
</dbReference>
<reference evidence="4 5" key="1">
    <citation type="journal article" date="2015" name="Stand. Genomic Sci.">
        <title>Genome sequence of a native-feather degrading extremely thermophilic Eubacterium, Fervidobacterium islandicum AW-1.</title>
        <authorList>
            <person name="Lee Y.J."/>
            <person name="Jeong H."/>
            <person name="Park G.S."/>
            <person name="Kwak Y."/>
            <person name="Lee S.J."/>
            <person name="Lee S.J."/>
            <person name="Park M.K."/>
            <person name="Kim J.Y."/>
            <person name="Kang H.K."/>
            <person name="Shin J.H."/>
            <person name="Lee D.W."/>
        </authorList>
    </citation>
    <scope>NUCLEOTIDE SEQUENCE [LARGE SCALE GENOMIC DNA]</scope>
    <source>
        <strain evidence="4 5">AW-1</strain>
    </source>
</reference>
<proteinExistence type="predicted"/>
<dbReference type="EMBL" id="CP014334">
    <property type="protein sequence ID" value="UOE96727.1"/>
    <property type="molecule type" value="Genomic_DNA"/>
</dbReference>
<evidence type="ECO:0000259" key="3">
    <source>
        <dbReference type="Pfam" id="PF02371"/>
    </source>
</evidence>